<evidence type="ECO:0000313" key="1">
    <source>
        <dbReference type="EMBL" id="EYC35231.1"/>
    </source>
</evidence>
<comment type="caution">
    <text evidence="1">The sequence shown here is derived from an EMBL/GenBank/DDBJ whole genome shotgun (WGS) entry which is preliminary data.</text>
</comment>
<sequence length="111" mass="11945">MRAQVGPDQSNPDKVKISVLIGTPTVAQHMTAHATSETGDLFRGQAIPHLWCEDRWLGERNGVALCLGAVQVANFGATRQLPDSLRDTIQISTLSSACFSGFHSLKTSARP</sequence>
<evidence type="ECO:0000313" key="2">
    <source>
        <dbReference type="Proteomes" id="UP000024635"/>
    </source>
</evidence>
<dbReference type="OrthoDB" id="10345503at2759"/>
<name>A0A016W6L5_9BILA</name>
<organism evidence="1 2">
    <name type="scientific">Ancylostoma ceylanicum</name>
    <dbReference type="NCBI Taxonomy" id="53326"/>
    <lineage>
        <taxon>Eukaryota</taxon>
        <taxon>Metazoa</taxon>
        <taxon>Ecdysozoa</taxon>
        <taxon>Nematoda</taxon>
        <taxon>Chromadorea</taxon>
        <taxon>Rhabditida</taxon>
        <taxon>Rhabditina</taxon>
        <taxon>Rhabditomorpha</taxon>
        <taxon>Strongyloidea</taxon>
        <taxon>Ancylostomatidae</taxon>
        <taxon>Ancylostomatinae</taxon>
        <taxon>Ancylostoma</taxon>
    </lineage>
</organism>
<dbReference type="Proteomes" id="UP000024635">
    <property type="component" value="Unassembled WGS sequence"/>
</dbReference>
<reference evidence="2" key="1">
    <citation type="journal article" date="2015" name="Nat. Genet.">
        <title>The genome and transcriptome of the zoonotic hookworm Ancylostoma ceylanicum identify infection-specific gene families.</title>
        <authorList>
            <person name="Schwarz E.M."/>
            <person name="Hu Y."/>
            <person name="Antoshechkin I."/>
            <person name="Miller M.M."/>
            <person name="Sternberg P.W."/>
            <person name="Aroian R.V."/>
        </authorList>
    </citation>
    <scope>NUCLEOTIDE SEQUENCE</scope>
    <source>
        <strain evidence="2">HY135</strain>
    </source>
</reference>
<protein>
    <submittedName>
        <fullName evidence="1">Uncharacterized protein</fullName>
    </submittedName>
</protein>
<accession>A0A016W6L5</accession>
<dbReference type="EMBL" id="JARK01000705">
    <property type="protein sequence ID" value="EYC35231.1"/>
    <property type="molecule type" value="Genomic_DNA"/>
</dbReference>
<keyword evidence="2" id="KW-1185">Reference proteome</keyword>
<dbReference type="AlphaFoldDB" id="A0A016W6L5"/>
<proteinExistence type="predicted"/>
<gene>
    <name evidence="1" type="primary">Acey_s1105.g3612</name>
    <name evidence="1" type="ORF">Y032_1105g3612</name>
</gene>